<dbReference type="AlphaFoldDB" id="A0AAV3UDB7"/>
<feature type="domain" description="DUF7969" evidence="1">
    <location>
        <begin position="1"/>
        <end position="62"/>
    </location>
</feature>
<keyword evidence="3" id="KW-1185">Reference proteome</keyword>
<sequence>MTVPVRYYCPHCGAIVTLERDANLADKSVTADPLDGWRYADAYDDFEDSDGVQIVCGASETDEDGCGELYYLNFVKFEDGQELDPHVPLRPEDAPNFDFRT</sequence>
<dbReference type="Pfam" id="PF25923">
    <property type="entry name" value="DUF7969"/>
    <property type="match status" value="1"/>
</dbReference>
<reference evidence="2 3" key="1">
    <citation type="journal article" date="2019" name="Int. J. Syst. Evol. Microbiol.">
        <title>The Global Catalogue of Microorganisms (GCM) 10K type strain sequencing project: providing services to taxonomists for standard genome sequencing and annotation.</title>
        <authorList>
            <consortium name="The Broad Institute Genomics Platform"/>
            <consortium name="The Broad Institute Genome Sequencing Center for Infectious Disease"/>
            <person name="Wu L."/>
            <person name="Ma J."/>
        </authorList>
    </citation>
    <scope>NUCLEOTIDE SEQUENCE [LARGE SCALE GENOMIC DNA]</scope>
    <source>
        <strain evidence="2 3">JCM 17504</strain>
    </source>
</reference>
<proteinExistence type="predicted"/>
<organism evidence="2 3">
    <name type="scientific">Haladaptatus pallidirubidus</name>
    <dbReference type="NCBI Taxonomy" id="1008152"/>
    <lineage>
        <taxon>Archaea</taxon>
        <taxon>Methanobacteriati</taxon>
        <taxon>Methanobacteriota</taxon>
        <taxon>Stenosarchaea group</taxon>
        <taxon>Halobacteria</taxon>
        <taxon>Halobacteriales</taxon>
        <taxon>Haladaptataceae</taxon>
        <taxon>Haladaptatus</taxon>
    </lineage>
</organism>
<comment type="caution">
    <text evidence="2">The sequence shown here is derived from an EMBL/GenBank/DDBJ whole genome shotgun (WGS) entry which is preliminary data.</text>
</comment>
<dbReference type="Proteomes" id="UP001501729">
    <property type="component" value="Unassembled WGS sequence"/>
</dbReference>
<name>A0AAV3UDB7_9EURY</name>
<dbReference type="EMBL" id="BAABKX010000001">
    <property type="protein sequence ID" value="GAA5044225.1"/>
    <property type="molecule type" value="Genomic_DNA"/>
</dbReference>
<evidence type="ECO:0000313" key="2">
    <source>
        <dbReference type="EMBL" id="GAA5044225.1"/>
    </source>
</evidence>
<dbReference type="RefSeq" id="WP_227775797.1">
    <property type="nucleotide sequence ID" value="NZ_BAABKX010000001.1"/>
</dbReference>
<dbReference type="GeneID" id="68611572"/>
<accession>A0AAV3UDB7</accession>
<evidence type="ECO:0000313" key="3">
    <source>
        <dbReference type="Proteomes" id="UP001501729"/>
    </source>
</evidence>
<dbReference type="InterPro" id="IPR058275">
    <property type="entry name" value="DUF7969"/>
</dbReference>
<protein>
    <recommendedName>
        <fullName evidence="1">DUF7969 domain-containing protein</fullName>
    </recommendedName>
</protein>
<gene>
    <name evidence="2" type="ORF">GCM10025751_10140</name>
</gene>
<evidence type="ECO:0000259" key="1">
    <source>
        <dbReference type="Pfam" id="PF25923"/>
    </source>
</evidence>